<dbReference type="PANTHER" id="PTHR48050">
    <property type="entry name" value="STEROL 3-BETA-GLUCOSYLTRANSFERASE"/>
    <property type="match status" value="1"/>
</dbReference>
<protein>
    <recommendedName>
        <fullName evidence="2">Erythromycin biosynthesis protein CIII-like C-terminal domain-containing protein</fullName>
    </recommendedName>
</protein>
<feature type="compositionally biased region" description="Basic and acidic residues" evidence="1">
    <location>
        <begin position="456"/>
        <end position="469"/>
    </location>
</feature>
<dbReference type="Pfam" id="PF06722">
    <property type="entry name" value="EryCIII-like_C"/>
    <property type="match status" value="1"/>
</dbReference>
<organism evidence="3 4">
    <name type="scientific">Recurvomyces mirabilis</name>
    <dbReference type="NCBI Taxonomy" id="574656"/>
    <lineage>
        <taxon>Eukaryota</taxon>
        <taxon>Fungi</taxon>
        <taxon>Dikarya</taxon>
        <taxon>Ascomycota</taxon>
        <taxon>Pezizomycotina</taxon>
        <taxon>Dothideomycetes</taxon>
        <taxon>Dothideomycetidae</taxon>
        <taxon>Mycosphaerellales</taxon>
        <taxon>Teratosphaeriaceae</taxon>
        <taxon>Recurvomyces</taxon>
    </lineage>
</organism>
<proteinExistence type="predicted"/>
<dbReference type="InterPro" id="IPR050426">
    <property type="entry name" value="Glycosyltransferase_28"/>
</dbReference>
<evidence type="ECO:0000313" key="3">
    <source>
        <dbReference type="EMBL" id="KAK3674005.1"/>
    </source>
</evidence>
<dbReference type="InterPro" id="IPR010610">
    <property type="entry name" value="EryCIII-like_C"/>
</dbReference>
<sequence length="476" mass="53062">MPSLLNGPDTDTICFQEINRVLEAAGYNEHDDAQVSRRPVVFMGNAIAGTGDVLPFMRIITELPQHLEAEYHILLLCTRNMQWLVTEVQDQLQAMDSNITDSITFYSSLETWVRALEEASMIDAVVVNQADKWARPEEDDGHPLLWTRMIDAVVLGGSALLQMEFMWLNTRKTDFFELEKVCRGRFPRLSLQCYPAWLLADEERDRTAGVLCGAVEPFIPSAANMGQPGLEEFFRAQQGQGRKVVMLARGGRASPARFAFDAVGIVDGPPDVVKDLLTLPDIAVLLLGGVKSEFEQLAPRLFTVPYLKVDFRQIFARVDVVVHHGGTGTTFTALKCGTPQIIVCNKGDCPDQETQARKVSELLCGRFLQSRESLSDASTDVVDAVEDAVLNHRRYKVWCDKAQAKMVTEEILRPSLVVRALQRLTAGVVSLKEAGKWEGWTQEVIAKDNEYADAMEKMKAQQDARDKIGLKTQSNG</sequence>
<dbReference type="EMBL" id="JAUTXT010000022">
    <property type="protein sequence ID" value="KAK3674005.1"/>
    <property type="molecule type" value="Genomic_DNA"/>
</dbReference>
<keyword evidence="4" id="KW-1185">Reference proteome</keyword>
<dbReference type="Proteomes" id="UP001274830">
    <property type="component" value="Unassembled WGS sequence"/>
</dbReference>
<feature type="domain" description="Erythromycin biosynthesis protein CIII-like C-terminal" evidence="2">
    <location>
        <begin position="312"/>
        <end position="409"/>
    </location>
</feature>
<evidence type="ECO:0000256" key="1">
    <source>
        <dbReference type="SAM" id="MobiDB-lite"/>
    </source>
</evidence>
<reference evidence="3" key="1">
    <citation type="submission" date="2023-07" db="EMBL/GenBank/DDBJ databases">
        <title>Black Yeasts Isolated from many extreme environments.</title>
        <authorList>
            <person name="Coleine C."/>
            <person name="Stajich J.E."/>
            <person name="Selbmann L."/>
        </authorList>
    </citation>
    <scope>NUCLEOTIDE SEQUENCE</scope>
    <source>
        <strain evidence="3">CCFEE 5485</strain>
    </source>
</reference>
<comment type="caution">
    <text evidence="3">The sequence shown here is derived from an EMBL/GenBank/DDBJ whole genome shotgun (WGS) entry which is preliminary data.</text>
</comment>
<dbReference type="SUPFAM" id="SSF53756">
    <property type="entry name" value="UDP-Glycosyltransferase/glycogen phosphorylase"/>
    <property type="match status" value="1"/>
</dbReference>
<name>A0AAE1C0M0_9PEZI</name>
<dbReference type="PANTHER" id="PTHR48050:SF13">
    <property type="entry name" value="STEROL 3-BETA-GLUCOSYLTRANSFERASE UGT80A2"/>
    <property type="match status" value="1"/>
</dbReference>
<dbReference type="GO" id="GO:0016757">
    <property type="term" value="F:glycosyltransferase activity"/>
    <property type="evidence" value="ECO:0007669"/>
    <property type="project" value="UniProtKB-ARBA"/>
</dbReference>
<accession>A0AAE1C0M0</accession>
<feature type="region of interest" description="Disordered" evidence="1">
    <location>
        <begin position="456"/>
        <end position="476"/>
    </location>
</feature>
<dbReference type="Gene3D" id="3.40.50.2000">
    <property type="entry name" value="Glycogen Phosphorylase B"/>
    <property type="match status" value="2"/>
</dbReference>
<evidence type="ECO:0000313" key="4">
    <source>
        <dbReference type="Proteomes" id="UP001274830"/>
    </source>
</evidence>
<gene>
    <name evidence="3" type="ORF">LTR78_006207</name>
</gene>
<dbReference type="AlphaFoldDB" id="A0AAE1C0M0"/>
<evidence type="ECO:0000259" key="2">
    <source>
        <dbReference type="Pfam" id="PF06722"/>
    </source>
</evidence>